<keyword evidence="2" id="KW-1185">Reference proteome</keyword>
<gene>
    <name evidence="1" type="ORF">NDU88_000106</name>
</gene>
<accession>A0AAV7MFX9</accession>
<reference evidence="1" key="1">
    <citation type="journal article" date="2022" name="bioRxiv">
        <title>Sequencing and chromosome-scale assembly of the giantPleurodeles waltlgenome.</title>
        <authorList>
            <person name="Brown T."/>
            <person name="Elewa A."/>
            <person name="Iarovenko S."/>
            <person name="Subramanian E."/>
            <person name="Araus A.J."/>
            <person name="Petzold A."/>
            <person name="Susuki M."/>
            <person name="Suzuki K.-i.T."/>
            <person name="Hayashi T."/>
            <person name="Toyoda A."/>
            <person name="Oliveira C."/>
            <person name="Osipova E."/>
            <person name="Leigh N.D."/>
            <person name="Simon A."/>
            <person name="Yun M.H."/>
        </authorList>
    </citation>
    <scope>NUCLEOTIDE SEQUENCE</scope>
    <source>
        <strain evidence="1">20211129_DDA</strain>
        <tissue evidence="1">Liver</tissue>
    </source>
</reference>
<sequence>MKTPDETPIRTQRHAMGYLTHGISHTYSSVLRAGHANMKTPGETPVCAQRHAMRYLTRGVSHAYSSILRAESARAKARVNFKHKPGAAWK</sequence>
<evidence type="ECO:0000313" key="2">
    <source>
        <dbReference type="Proteomes" id="UP001066276"/>
    </source>
</evidence>
<comment type="caution">
    <text evidence="1">The sequence shown here is derived from an EMBL/GenBank/DDBJ whole genome shotgun (WGS) entry which is preliminary data.</text>
</comment>
<organism evidence="1 2">
    <name type="scientific">Pleurodeles waltl</name>
    <name type="common">Iberian ribbed newt</name>
    <dbReference type="NCBI Taxonomy" id="8319"/>
    <lineage>
        <taxon>Eukaryota</taxon>
        <taxon>Metazoa</taxon>
        <taxon>Chordata</taxon>
        <taxon>Craniata</taxon>
        <taxon>Vertebrata</taxon>
        <taxon>Euteleostomi</taxon>
        <taxon>Amphibia</taxon>
        <taxon>Batrachia</taxon>
        <taxon>Caudata</taxon>
        <taxon>Salamandroidea</taxon>
        <taxon>Salamandridae</taxon>
        <taxon>Pleurodelinae</taxon>
        <taxon>Pleurodeles</taxon>
    </lineage>
</organism>
<proteinExistence type="predicted"/>
<protein>
    <submittedName>
        <fullName evidence="1">Uncharacterized protein</fullName>
    </submittedName>
</protein>
<name>A0AAV7MFX9_PLEWA</name>
<dbReference type="EMBL" id="JANPWB010000013">
    <property type="protein sequence ID" value="KAJ1102660.1"/>
    <property type="molecule type" value="Genomic_DNA"/>
</dbReference>
<dbReference type="Proteomes" id="UP001066276">
    <property type="component" value="Chromosome 9"/>
</dbReference>
<evidence type="ECO:0000313" key="1">
    <source>
        <dbReference type="EMBL" id="KAJ1102660.1"/>
    </source>
</evidence>
<dbReference type="AlphaFoldDB" id="A0AAV7MFX9"/>